<evidence type="ECO:0000256" key="5">
    <source>
        <dbReference type="PROSITE-ProRule" id="PRU00205"/>
    </source>
</evidence>
<evidence type="ECO:0000256" key="1">
    <source>
        <dbReference type="ARBA" id="ARBA00004477"/>
    </source>
</evidence>
<dbReference type="PANTHER" id="PTHR12560">
    <property type="entry name" value="LONGEVITY ASSURANCE FACTOR 1 LAG1"/>
    <property type="match status" value="1"/>
</dbReference>
<dbReference type="EMBL" id="JAGKQM010000008">
    <property type="protein sequence ID" value="KAH0916086.1"/>
    <property type="molecule type" value="Genomic_DNA"/>
</dbReference>
<keyword evidence="3 6" id="KW-1133">Transmembrane helix</keyword>
<keyword evidence="2 5" id="KW-0812">Transmembrane</keyword>
<evidence type="ECO:0000313" key="9">
    <source>
        <dbReference type="Proteomes" id="UP000824890"/>
    </source>
</evidence>
<feature type="domain" description="TLC" evidence="7">
    <location>
        <begin position="407"/>
        <end position="631"/>
    </location>
</feature>
<reference evidence="8 9" key="1">
    <citation type="submission" date="2021-05" db="EMBL/GenBank/DDBJ databases">
        <title>Genome Assembly of Synthetic Allotetraploid Brassica napus Reveals Homoeologous Exchanges between Subgenomes.</title>
        <authorList>
            <person name="Davis J.T."/>
        </authorList>
    </citation>
    <scope>NUCLEOTIDE SEQUENCE [LARGE SCALE GENOMIC DNA]</scope>
    <source>
        <strain evidence="9">cv. Da-Ae</strain>
        <tissue evidence="8">Seedling</tissue>
    </source>
</reference>
<feature type="transmembrane region" description="Helical" evidence="6">
    <location>
        <begin position="360"/>
        <end position="377"/>
    </location>
</feature>
<dbReference type="Pfam" id="PF03798">
    <property type="entry name" value="TRAM_LAG1_CLN8"/>
    <property type="match status" value="2"/>
</dbReference>
<dbReference type="PANTHER" id="PTHR12560:SF46">
    <property type="entry name" value="TRAM, LAG1 AND CLN8 (TLC) LIPID-SENSING DOMAIN CONTAINING PROTEIN"/>
    <property type="match status" value="1"/>
</dbReference>
<dbReference type="PROSITE" id="PS50922">
    <property type="entry name" value="TLC"/>
    <property type="match status" value="2"/>
</dbReference>
<feature type="transmembrane region" description="Helical" evidence="6">
    <location>
        <begin position="462"/>
        <end position="481"/>
    </location>
</feature>
<comment type="caution">
    <text evidence="8">The sequence shown here is derived from an EMBL/GenBank/DDBJ whole genome shotgun (WGS) entry which is preliminary data.</text>
</comment>
<proteinExistence type="predicted"/>
<feature type="transmembrane region" description="Helical" evidence="6">
    <location>
        <begin position="176"/>
        <end position="195"/>
    </location>
</feature>
<sequence>SNKQNDFTNCIHYYLQLYTSNLSETSVAKYRLPCQQFLAPVNSSFLMPDLGYYMDLKILNWDWNQESYPASSDFWVLIFFAPFFLILRFILDRSIFERAARRVVFPRGNCVDSNGRRKRMVKFKESAWKCLCSFSIETLALYVTYKEPWFKDTRCFWLGPGDQIWPDQKIKLKMKGLYMFVGGLNVYSFFALFFWETRRSDFKVMIVHHIVTSFLIVLSYVFRFARLGSVILALHEISDVFLEIGKMCKYSGLEAMTSISFILFFLSWTALRLVYYPLWIIWSTSYESIKVKLEWDKKHRMETGLPLTVYYVFNTLLWCLQILHIYWWVLICRVLISQIRSKGKIDKDARSESYPSSSDLWVLIFFAPFFFFLRLILDRSVLERAARRVVFPRGNCVDSNGRRKRMVKFKESAWKCLCSISTEALALYVTYNEPWFKDTRCFWLGPGNQIWPDQKIKLKMKGLYTFVGGLNVYSLFALFFWETRRSDFKVMIVHHIVTSSLIILSYVFRFSRVGSVILALLDITDVFAEIGKMCKYSGQESMATVSFILFFLLWTALRLIYYPLWILWGTSYESINVKLEWDKKHSMEITGIETGLPSTMYYIFNTFLWCLQILHIYWWVLICRMFIIQIRSEDKIARDVRSDSEGEDDEHQD</sequence>
<feature type="domain" description="TLC" evidence="7">
    <location>
        <begin position="121"/>
        <end position="340"/>
    </location>
</feature>
<evidence type="ECO:0000313" key="8">
    <source>
        <dbReference type="EMBL" id="KAH0916086.1"/>
    </source>
</evidence>
<evidence type="ECO:0000256" key="3">
    <source>
        <dbReference type="ARBA" id="ARBA00022989"/>
    </source>
</evidence>
<feature type="transmembrane region" description="Helical" evidence="6">
    <location>
        <begin position="202"/>
        <end position="222"/>
    </location>
</feature>
<name>A0ABQ8CIG1_BRANA</name>
<evidence type="ECO:0000259" key="7">
    <source>
        <dbReference type="PROSITE" id="PS50922"/>
    </source>
</evidence>
<protein>
    <recommendedName>
        <fullName evidence="7">TLC domain-containing protein</fullName>
    </recommendedName>
</protein>
<evidence type="ECO:0000256" key="6">
    <source>
        <dbReference type="SAM" id="Phobius"/>
    </source>
</evidence>
<feature type="transmembrane region" description="Helical" evidence="6">
    <location>
        <begin position="542"/>
        <end position="561"/>
    </location>
</feature>
<keyword evidence="9" id="KW-1185">Reference proteome</keyword>
<feature type="transmembrane region" description="Helical" evidence="6">
    <location>
        <begin position="74"/>
        <end position="91"/>
    </location>
</feature>
<gene>
    <name evidence="8" type="ORF">HID58_030532</name>
</gene>
<dbReference type="Proteomes" id="UP000824890">
    <property type="component" value="Unassembled WGS sequence"/>
</dbReference>
<comment type="subcellular location">
    <subcellularLocation>
        <location evidence="1">Endoplasmic reticulum membrane</location>
        <topology evidence="1">Multi-pass membrane protein</topology>
    </subcellularLocation>
</comment>
<feature type="transmembrane region" description="Helical" evidence="6">
    <location>
        <begin position="303"/>
        <end position="327"/>
    </location>
</feature>
<dbReference type="InterPro" id="IPR016439">
    <property type="entry name" value="Lag1/Lac1-like"/>
</dbReference>
<keyword evidence="4 5" id="KW-0472">Membrane</keyword>
<evidence type="ECO:0000256" key="4">
    <source>
        <dbReference type="ARBA" id="ARBA00023136"/>
    </source>
</evidence>
<feature type="transmembrane region" description="Helical" evidence="6">
    <location>
        <begin position="606"/>
        <end position="627"/>
    </location>
</feature>
<feature type="transmembrane region" description="Helical" evidence="6">
    <location>
        <begin position="488"/>
        <end position="507"/>
    </location>
</feature>
<evidence type="ECO:0000256" key="2">
    <source>
        <dbReference type="ARBA" id="ARBA00022692"/>
    </source>
</evidence>
<dbReference type="SMART" id="SM00724">
    <property type="entry name" value="TLC"/>
    <property type="match status" value="2"/>
</dbReference>
<organism evidence="8 9">
    <name type="scientific">Brassica napus</name>
    <name type="common">Rape</name>
    <dbReference type="NCBI Taxonomy" id="3708"/>
    <lineage>
        <taxon>Eukaryota</taxon>
        <taxon>Viridiplantae</taxon>
        <taxon>Streptophyta</taxon>
        <taxon>Embryophyta</taxon>
        <taxon>Tracheophyta</taxon>
        <taxon>Spermatophyta</taxon>
        <taxon>Magnoliopsida</taxon>
        <taxon>eudicotyledons</taxon>
        <taxon>Gunneridae</taxon>
        <taxon>Pentapetalae</taxon>
        <taxon>rosids</taxon>
        <taxon>malvids</taxon>
        <taxon>Brassicales</taxon>
        <taxon>Brassicaceae</taxon>
        <taxon>Brassiceae</taxon>
        <taxon>Brassica</taxon>
    </lineage>
</organism>
<accession>A0ABQ8CIG1</accession>
<feature type="transmembrane region" description="Helical" evidence="6">
    <location>
        <begin position="126"/>
        <end position="145"/>
    </location>
</feature>
<feature type="transmembrane region" description="Helical" evidence="6">
    <location>
        <begin position="259"/>
        <end position="282"/>
    </location>
</feature>
<dbReference type="InterPro" id="IPR006634">
    <property type="entry name" value="TLC-dom"/>
</dbReference>
<feature type="non-terminal residue" evidence="8">
    <location>
        <position position="1"/>
    </location>
</feature>